<evidence type="ECO:0000256" key="1">
    <source>
        <dbReference type="ARBA" id="ARBA00004191"/>
    </source>
</evidence>
<keyword evidence="11" id="KW-1185">Reference proteome</keyword>
<comment type="subcellular location">
    <subcellularLocation>
        <location evidence="1">Secreted</location>
        <location evidence="1">Cell wall</location>
    </subcellularLocation>
</comment>
<evidence type="ECO:0000313" key="11">
    <source>
        <dbReference type="Proteomes" id="UP001500016"/>
    </source>
</evidence>
<dbReference type="InterPro" id="IPR005528">
    <property type="entry name" value="ChpA-H"/>
</dbReference>
<gene>
    <name evidence="10" type="ORF">GCM10009801_39960</name>
</gene>
<evidence type="ECO:0000256" key="5">
    <source>
        <dbReference type="ARBA" id="ARBA00022889"/>
    </source>
</evidence>
<evidence type="ECO:0000259" key="9">
    <source>
        <dbReference type="PROSITE" id="PS51884"/>
    </source>
</evidence>
<dbReference type="EMBL" id="BAAAPE010000010">
    <property type="protein sequence ID" value="GAA2081210.1"/>
    <property type="molecule type" value="Genomic_DNA"/>
</dbReference>
<keyword evidence="5" id="KW-0130">Cell adhesion</keyword>
<dbReference type="PROSITE" id="PS51884">
    <property type="entry name" value="CHAPLIN"/>
    <property type="match status" value="1"/>
</dbReference>
<evidence type="ECO:0000256" key="8">
    <source>
        <dbReference type="SAM" id="SignalP"/>
    </source>
</evidence>
<feature type="signal peptide" evidence="8">
    <location>
        <begin position="1"/>
        <end position="22"/>
    </location>
</feature>
<evidence type="ECO:0000256" key="7">
    <source>
        <dbReference type="PROSITE-ProRule" id="PRU01232"/>
    </source>
</evidence>
<sequence length="81" mass="7525">MNTAKKAALVIAAAGVATGATAGSAFATGGAAANGGAHHSPGVGSGNSVQAPVHVPVNFSGNSVNVVGVLNSAFGNQAQNV</sequence>
<dbReference type="Proteomes" id="UP001500016">
    <property type="component" value="Unassembled WGS sequence"/>
</dbReference>
<evidence type="ECO:0000313" key="10">
    <source>
        <dbReference type="EMBL" id="GAA2081210.1"/>
    </source>
</evidence>
<protein>
    <recommendedName>
        <fullName evidence="9">Chaplin domain-containing protein</fullName>
    </recommendedName>
</protein>
<keyword evidence="4 8" id="KW-0732">Signal</keyword>
<evidence type="ECO:0000256" key="6">
    <source>
        <dbReference type="ARBA" id="ARBA00023087"/>
    </source>
</evidence>
<name>A0ABN2W2S4_9ACTN</name>
<keyword evidence="6 7" id="KW-0034">Amyloid</keyword>
<evidence type="ECO:0000256" key="3">
    <source>
        <dbReference type="ARBA" id="ARBA00022525"/>
    </source>
</evidence>
<dbReference type="RefSeq" id="WP_344530029.1">
    <property type="nucleotide sequence ID" value="NZ_BAAAPE010000010.1"/>
</dbReference>
<proteinExistence type="predicted"/>
<organism evidence="10 11">
    <name type="scientific">Streptomyces albiaxialis</name>
    <dbReference type="NCBI Taxonomy" id="329523"/>
    <lineage>
        <taxon>Bacteria</taxon>
        <taxon>Bacillati</taxon>
        <taxon>Actinomycetota</taxon>
        <taxon>Actinomycetes</taxon>
        <taxon>Kitasatosporales</taxon>
        <taxon>Streptomycetaceae</taxon>
        <taxon>Streptomyces</taxon>
    </lineage>
</organism>
<evidence type="ECO:0000256" key="4">
    <source>
        <dbReference type="ARBA" id="ARBA00022729"/>
    </source>
</evidence>
<evidence type="ECO:0000256" key="2">
    <source>
        <dbReference type="ARBA" id="ARBA00022512"/>
    </source>
</evidence>
<comment type="caution">
    <text evidence="10">The sequence shown here is derived from an EMBL/GenBank/DDBJ whole genome shotgun (WGS) entry which is preliminary data.</text>
</comment>
<keyword evidence="3" id="KW-0964">Secreted</keyword>
<dbReference type="Pfam" id="PF03777">
    <property type="entry name" value="ChpA-C"/>
    <property type="match status" value="1"/>
</dbReference>
<reference evidence="10 11" key="1">
    <citation type="journal article" date="2019" name="Int. J. Syst. Evol. Microbiol.">
        <title>The Global Catalogue of Microorganisms (GCM) 10K type strain sequencing project: providing services to taxonomists for standard genome sequencing and annotation.</title>
        <authorList>
            <consortium name="The Broad Institute Genomics Platform"/>
            <consortium name="The Broad Institute Genome Sequencing Center for Infectious Disease"/>
            <person name="Wu L."/>
            <person name="Ma J."/>
        </authorList>
    </citation>
    <scope>NUCLEOTIDE SEQUENCE [LARGE SCALE GENOMIC DNA]</scope>
    <source>
        <strain evidence="10 11">JCM 15478</strain>
    </source>
</reference>
<accession>A0ABN2W2S4</accession>
<keyword evidence="2" id="KW-0134">Cell wall</keyword>
<feature type="chain" id="PRO_5046686764" description="Chaplin domain-containing protein" evidence="8">
    <location>
        <begin position="23"/>
        <end position="81"/>
    </location>
</feature>
<feature type="domain" description="Chaplin" evidence="9">
    <location>
        <begin position="40"/>
        <end position="80"/>
    </location>
</feature>